<comment type="similarity">
    <text evidence="1">Belongs to the HicA mRNA interferase family.</text>
</comment>
<dbReference type="OrthoDB" id="9811409at2"/>
<evidence type="ECO:0000256" key="6">
    <source>
        <dbReference type="ARBA" id="ARBA00022884"/>
    </source>
</evidence>
<evidence type="ECO:0000313" key="9">
    <source>
        <dbReference type="Proteomes" id="UP000218542"/>
    </source>
</evidence>
<keyword evidence="3" id="KW-0540">Nuclease</keyword>
<dbReference type="GO" id="GO:0004519">
    <property type="term" value="F:endonuclease activity"/>
    <property type="evidence" value="ECO:0007669"/>
    <property type="project" value="UniProtKB-KW"/>
</dbReference>
<evidence type="ECO:0000256" key="1">
    <source>
        <dbReference type="ARBA" id="ARBA00006620"/>
    </source>
</evidence>
<evidence type="ECO:0000256" key="5">
    <source>
        <dbReference type="ARBA" id="ARBA00022801"/>
    </source>
</evidence>
<protein>
    <submittedName>
        <fullName evidence="8">Lipoprotein</fullName>
    </submittedName>
</protein>
<organism evidence="8 9">
    <name type="scientific">Candidatus Scalindua japonica</name>
    <dbReference type="NCBI Taxonomy" id="1284222"/>
    <lineage>
        <taxon>Bacteria</taxon>
        <taxon>Pseudomonadati</taxon>
        <taxon>Planctomycetota</taxon>
        <taxon>Candidatus Brocadiia</taxon>
        <taxon>Candidatus Brocadiales</taxon>
        <taxon>Candidatus Scalinduaceae</taxon>
        <taxon>Candidatus Scalindua</taxon>
    </lineage>
</organism>
<evidence type="ECO:0000256" key="7">
    <source>
        <dbReference type="ARBA" id="ARBA00023016"/>
    </source>
</evidence>
<dbReference type="GO" id="GO:0016787">
    <property type="term" value="F:hydrolase activity"/>
    <property type="evidence" value="ECO:0007669"/>
    <property type="project" value="UniProtKB-KW"/>
</dbReference>
<comment type="caution">
    <text evidence="8">The sequence shown here is derived from an EMBL/GenBank/DDBJ whole genome shotgun (WGS) entry which is preliminary data.</text>
</comment>
<name>A0A286U4A8_9BACT</name>
<dbReference type="Proteomes" id="UP000218542">
    <property type="component" value="Unassembled WGS sequence"/>
</dbReference>
<dbReference type="AlphaFoldDB" id="A0A286U4A8"/>
<keyword evidence="2" id="KW-1277">Toxin-antitoxin system</keyword>
<sequence length="82" mass="9852">MYKLPSMSSKQFIKLLERDGAAFVRQKRTDHAIYSRYYNDRRYSAPVLMGKKTLDPNYCKRVFRQLKFSDEEIARVLQNKNK</sequence>
<keyword evidence="5" id="KW-0378">Hydrolase</keyword>
<evidence type="ECO:0000256" key="3">
    <source>
        <dbReference type="ARBA" id="ARBA00022722"/>
    </source>
</evidence>
<proteinExistence type="inferred from homology"/>
<gene>
    <name evidence="8" type="ORF">SCALIN_C45_0121</name>
</gene>
<keyword evidence="8" id="KW-0449">Lipoprotein</keyword>
<keyword evidence="7" id="KW-0346">Stress response</keyword>
<evidence type="ECO:0000256" key="4">
    <source>
        <dbReference type="ARBA" id="ARBA00022759"/>
    </source>
</evidence>
<dbReference type="InterPro" id="IPR012933">
    <property type="entry name" value="HicA_mRNA_interferase"/>
</dbReference>
<dbReference type="InterPro" id="IPR038570">
    <property type="entry name" value="HicA_sf"/>
</dbReference>
<accession>A0A286U4A8</accession>
<keyword evidence="4" id="KW-0255">Endonuclease</keyword>
<dbReference type="Pfam" id="PF07927">
    <property type="entry name" value="HicA_toxin"/>
    <property type="match status" value="1"/>
</dbReference>
<evidence type="ECO:0000313" key="8">
    <source>
        <dbReference type="EMBL" id="GAX62963.1"/>
    </source>
</evidence>
<dbReference type="Gene3D" id="3.30.920.30">
    <property type="entry name" value="Hypothetical protein"/>
    <property type="match status" value="1"/>
</dbReference>
<reference evidence="9" key="1">
    <citation type="journal article" date="2017" name="Environ. Microbiol. Rep.">
        <title>Genetic Diversity of Marine Anaerobic Ammonium-Oxidizing Bacteria as Revealed by Genomic and Proteomic Analyses of 'Candidatus Scalindua japonica'.</title>
        <authorList>
            <person name="Oshiki M."/>
            <person name="Mizuto K."/>
            <person name="Kimura Z."/>
            <person name="Kindaichi T."/>
            <person name="Satoh H."/>
            <person name="Okabe S."/>
        </authorList>
    </citation>
    <scope>NUCLEOTIDE SEQUENCE [LARGE SCALE GENOMIC DNA]</scope>
    <source>
        <strain evidence="9">husup-a2</strain>
    </source>
</reference>
<keyword evidence="6" id="KW-0694">RNA-binding</keyword>
<dbReference type="SUPFAM" id="SSF54786">
    <property type="entry name" value="YcfA/nrd intein domain"/>
    <property type="match status" value="1"/>
</dbReference>
<dbReference type="GO" id="GO:0003729">
    <property type="term" value="F:mRNA binding"/>
    <property type="evidence" value="ECO:0007669"/>
    <property type="project" value="InterPro"/>
</dbReference>
<evidence type="ECO:0000256" key="2">
    <source>
        <dbReference type="ARBA" id="ARBA00022649"/>
    </source>
</evidence>
<dbReference type="RefSeq" id="WP_096896354.1">
    <property type="nucleotide sequence ID" value="NZ_BAOS01000045.1"/>
</dbReference>
<keyword evidence="9" id="KW-1185">Reference proteome</keyword>
<dbReference type="EMBL" id="BAOS01000045">
    <property type="protein sequence ID" value="GAX62963.1"/>
    <property type="molecule type" value="Genomic_DNA"/>
</dbReference>